<dbReference type="RefSeq" id="WP_154808205.1">
    <property type="nucleotide sequence ID" value="NZ_VIAQ01000001.1"/>
</dbReference>
<dbReference type="SUPFAM" id="SSF81345">
    <property type="entry name" value="ABC transporter involved in vitamin B12 uptake, BtuC"/>
    <property type="match status" value="1"/>
</dbReference>
<dbReference type="InterPro" id="IPR037294">
    <property type="entry name" value="ABC_BtuC-like"/>
</dbReference>
<feature type="transmembrane region" description="Helical" evidence="8">
    <location>
        <begin position="166"/>
        <end position="191"/>
    </location>
</feature>
<name>A0A7Z8P3F6_9EURY</name>
<dbReference type="InterPro" id="IPR000522">
    <property type="entry name" value="ABC_transptr_permease_BtuC"/>
</dbReference>
<keyword evidence="4" id="KW-1003">Cell membrane</keyword>
<dbReference type="GO" id="GO:0005886">
    <property type="term" value="C:plasma membrane"/>
    <property type="evidence" value="ECO:0007669"/>
    <property type="project" value="UniProtKB-SubCell"/>
</dbReference>
<evidence type="ECO:0000256" key="5">
    <source>
        <dbReference type="ARBA" id="ARBA00022692"/>
    </source>
</evidence>
<evidence type="ECO:0000256" key="1">
    <source>
        <dbReference type="ARBA" id="ARBA00004651"/>
    </source>
</evidence>
<dbReference type="GO" id="GO:0033214">
    <property type="term" value="P:siderophore-iron import into cell"/>
    <property type="evidence" value="ECO:0007669"/>
    <property type="project" value="TreeGrafter"/>
</dbReference>
<gene>
    <name evidence="9" type="ORF">FKV42_00055</name>
</gene>
<dbReference type="OrthoDB" id="27848at2157"/>
<comment type="subcellular location">
    <subcellularLocation>
        <location evidence="1">Cell membrane</location>
        <topology evidence="1">Multi-pass membrane protein</topology>
    </subcellularLocation>
</comment>
<keyword evidence="10" id="KW-1185">Reference proteome</keyword>
<dbReference type="CDD" id="cd06550">
    <property type="entry name" value="TM_ABC_iron-siderophores_like"/>
    <property type="match status" value="1"/>
</dbReference>
<protein>
    <submittedName>
        <fullName evidence="9">Iron ABC transporter permease</fullName>
    </submittedName>
</protein>
<dbReference type="GO" id="GO:0022857">
    <property type="term" value="F:transmembrane transporter activity"/>
    <property type="evidence" value="ECO:0007669"/>
    <property type="project" value="InterPro"/>
</dbReference>
<dbReference type="Gene3D" id="1.10.3470.10">
    <property type="entry name" value="ABC transporter involved in vitamin B12 uptake, BtuC"/>
    <property type="match status" value="1"/>
</dbReference>
<dbReference type="Pfam" id="PF01032">
    <property type="entry name" value="FecCD"/>
    <property type="match status" value="1"/>
</dbReference>
<evidence type="ECO:0000313" key="10">
    <source>
        <dbReference type="Proteomes" id="UP000319335"/>
    </source>
</evidence>
<dbReference type="EMBL" id="VIAQ01000001">
    <property type="protein sequence ID" value="TQD29542.1"/>
    <property type="molecule type" value="Genomic_DNA"/>
</dbReference>
<feature type="transmembrane region" description="Helical" evidence="8">
    <location>
        <begin position="71"/>
        <end position="92"/>
    </location>
</feature>
<feature type="transmembrane region" description="Helical" evidence="8">
    <location>
        <begin position="98"/>
        <end position="119"/>
    </location>
</feature>
<reference evidence="9 10" key="1">
    <citation type="submission" date="2019-06" db="EMBL/GenBank/DDBJ databases">
        <title>Draft genome sequence of Methanolobus vulcani B1d.</title>
        <authorList>
            <person name="Creighbaum A.J."/>
            <person name="Ticak T."/>
            <person name="Hariraju D."/>
            <person name="Arivett B.A."/>
            <person name="Ferguson D.J.Jr."/>
        </authorList>
    </citation>
    <scope>NUCLEOTIDE SEQUENCE [LARGE SCALE GENOMIC DNA]</scope>
    <source>
        <strain evidence="9 10">B1d</strain>
    </source>
</reference>
<comment type="caution">
    <text evidence="9">The sequence shown here is derived from an EMBL/GenBank/DDBJ whole genome shotgun (WGS) entry which is preliminary data.</text>
</comment>
<evidence type="ECO:0000256" key="3">
    <source>
        <dbReference type="ARBA" id="ARBA00022448"/>
    </source>
</evidence>
<evidence type="ECO:0000313" key="9">
    <source>
        <dbReference type="EMBL" id="TQD29542.1"/>
    </source>
</evidence>
<evidence type="ECO:0000256" key="6">
    <source>
        <dbReference type="ARBA" id="ARBA00022989"/>
    </source>
</evidence>
<proteinExistence type="inferred from homology"/>
<feature type="transmembrane region" description="Helical" evidence="8">
    <location>
        <begin position="14"/>
        <end position="35"/>
    </location>
</feature>
<sequence length="358" mass="37617">MKVNERGWDSSSRAVLLMVFSLAALFIFFMLDLILGSVNIPFQDTLAILLGNKMVNDSWQIIIMDMRLPKAFAAAFGGAALAVAGLLMQTLFRNPLAGPFTLGISSGASLGVAIVILLVGGGTATTIPQMLAGLGSFGSAAVAIAAFAGSSAVLMIVLFISRKVESSVTILILGLMFGYAATSLVTILVHFSDPEKVKAFTEWTYGSFDIRCAEVSILVPIISIALISSFLLIKPLNALLLGEKYAESMGMNFKTTRHYLIIITALLAGTVTAFCGPIAFLGVAVPHLCRGLFLTADHRILVPGCIILGGSLALFSDLVAHLPGSNLTLPLSAVTSMLGAPVIIWVVLRGNKLGGMQA</sequence>
<keyword evidence="6 8" id="KW-1133">Transmembrane helix</keyword>
<evidence type="ECO:0000256" key="2">
    <source>
        <dbReference type="ARBA" id="ARBA00007935"/>
    </source>
</evidence>
<dbReference type="Proteomes" id="UP000319335">
    <property type="component" value="Unassembled WGS sequence"/>
</dbReference>
<feature type="transmembrane region" description="Helical" evidence="8">
    <location>
        <begin position="300"/>
        <end position="321"/>
    </location>
</feature>
<feature type="transmembrane region" description="Helical" evidence="8">
    <location>
        <begin position="131"/>
        <end position="160"/>
    </location>
</feature>
<evidence type="ECO:0000256" key="4">
    <source>
        <dbReference type="ARBA" id="ARBA00022475"/>
    </source>
</evidence>
<comment type="similarity">
    <text evidence="2">Belongs to the binding-protein-dependent transport system permease family. FecCD subfamily.</text>
</comment>
<dbReference type="PANTHER" id="PTHR30472:SF41">
    <property type="entry name" value="TRANSPORT SYSTEM PERMEASE PROTEIN"/>
    <property type="match status" value="1"/>
</dbReference>
<keyword evidence="7 8" id="KW-0472">Membrane</keyword>
<evidence type="ECO:0000256" key="8">
    <source>
        <dbReference type="SAM" id="Phobius"/>
    </source>
</evidence>
<feature type="transmembrane region" description="Helical" evidence="8">
    <location>
        <begin position="259"/>
        <end position="288"/>
    </location>
</feature>
<evidence type="ECO:0000256" key="7">
    <source>
        <dbReference type="ARBA" id="ARBA00023136"/>
    </source>
</evidence>
<feature type="transmembrane region" description="Helical" evidence="8">
    <location>
        <begin position="327"/>
        <end position="348"/>
    </location>
</feature>
<keyword evidence="5 8" id="KW-0812">Transmembrane</keyword>
<dbReference type="AlphaFoldDB" id="A0A7Z8P3F6"/>
<organism evidence="9 10">
    <name type="scientific">Methanolobus vulcani</name>
    <dbReference type="NCBI Taxonomy" id="38026"/>
    <lineage>
        <taxon>Archaea</taxon>
        <taxon>Methanobacteriati</taxon>
        <taxon>Methanobacteriota</taxon>
        <taxon>Stenosarchaea group</taxon>
        <taxon>Methanomicrobia</taxon>
        <taxon>Methanosarcinales</taxon>
        <taxon>Methanosarcinaceae</taxon>
        <taxon>Methanolobus</taxon>
    </lineage>
</organism>
<accession>A0A7Z8P3F6</accession>
<feature type="transmembrane region" description="Helical" evidence="8">
    <location>
        <begin position="212"/>
        <end position="233"/>
    </location>
</feature>
<dbReference type="PANTHER" id="PTHR30472">
    <property type="entry name" value="FERRIC ENTEROBACTIN TRANSPORT SYSTEM PERMEASE PROTEIN"/>
    <property type="match status" value="1"/>
</dbReference>
<keyword evidence="3" id="KW-0813">Transport</keyword>